<sequence length="205" mass="22479">MGLDGVGGYFSPEQPEGIESSVTITLKLQDDDGNTFDYPIESFQKTGTTNADLFHELSFDISTLPDIDEVSGVADMVIVGAEFGTDGAGNWELRYLETGVDDSFKYKAVDSDGGESEESVVTINDQRDNEAPDAVDDPVGYHLIQGDMGMATKVGMTLNLMPSTLSLRSPLYLMAEVWGLKQRMFQVVVRMLKFNLTERKGLLKS</sequence>
<evidence type="ECO:0000313" key="2">
    <source>
        <dbReference type="Proteomes" id="UP000029224"/>
    </source>
</evidence>
<comment type="caution">
    <text evidence="1">The sequence shown here is derived from an EMBL/GenBank/DDBJ whole genome shotgun (WGS) entry which is preliminary data.</text>
</comment>
<evidence type="ECO:0000313" key="1">
    <source>
        <dbReference type="EMBL" id="GAL35475.1"/>
    </source>
</evidence>
<gene>
    <name evidence="1" type="ORF">JCM19240_322</name>
</gene>
<proteinExistence type="predicted"/>
<dbReference type="Proteomes" id="UP000029224">
    <property type="component" value="Unassembled WGS sequence"/>
</dbReference>
<name>A0A090T689_9VIBR</name>
<dbReference type="EMBL" id="BBMT01000007">
    <property type="protein sequence ID" value="GAL35475.1"/>
    <property type="molecule type" value="Genomic_DNA"/>
</dbReference>
<reference evidence="1 2" key="2">
    <citation type="submission" date="2014-09" db="EMBL/GenBank/DDBJ databases">
        <authorList>
            <consortium name="NBRP consortium"/>
            <person name="Sawabe T."/>
            <person name="Meirelles P."/>
            <person name="Nakanishi M."/>
            <person name="Sayaka M."/>
            <person name="Hattori M."/>
            <person name="Ohkuma M."/>
        </authorList>
    </citation>
    <scope>NUCLEOTIDE SEQUENCE [LARGE SCALE GENOMIC DNA]</scope>
    <source>
        <strain evidence="1 2">JCM 19240</strain>
    </source>
</reference>
<dbReference type="AlphaFoldDB" id="A0A090T689"/>
<organism evidence="1 2">
    <name type="scientific">Vibrio maritimus</name>
    <dbReference type="NCBI Taxonomy" id="990268"/>
    <lineage>
        <taxon>Bacteria</taxon>
        <taxon>Pseudomonadati</taxon>
        <taxon>Pseudomonadota</taxon>
        <taxon>Gammaproteobacteria</taxon>
        <taxon>Vibrionales</taxon>
        <taxon>Vibrionaceae</taxon>
        <taxon>Vibrio</taxon>
    </lineage>
</organism>
<dbReference type="OrthoDB" id="5918423at2"/>
<protein>
    <recommendedName>
        <fullName evidence="3">T1SS secreted agglutinin RTX</fullName>
    </recommendedName>
</protein>
<reference evidence="1 2" key="1">
    <citation type="submission" date="2014-09" db="EMBL/GenBank/DDBJ databases">
        <title>Vibrio maritimus JCM 19240. (C210) whole genome shotgun sequence.</title>
        <authorList>
            <person name="Sawabe T."/>
            <person name="Meirelles P."/>
            <person name="Nakanishi M."/>
            <person name="Sayaka M."/>
            <person name="Hattori M."/>
            <person name="Ohkuma M."/>
        </authorList>
    </citation>
    <scope>NUCLEOTIDE SEQUENCE [LARGE SCALE GENOMIC DNA]</scope>
    <source>
        <strain evidence="1 2">JCM 19240</strain>
    </source>
</reference>
<keyword evidence="2" id="KW-1185">Reference proteome</keyword>
<accession>A0A090T689</accession>
<evidence type="ECO:0008006" key="3">
    <source>
        <dbReference type="Google" id="ProtNLM"/>
    </source>
</evidence>